<keyword evidence="6" id="KW-0418">Kinase</keyword>
<feature type="transmembrane region" description="Helical" evidence="9">
    <location>
        <begin position="144"/>
        <end position="164"/>
    </location>
</feature>
<evidence type="ECO:0000256" key="6">
    <source>
        <dbReference type="ARBA" id="ARBA00022777"/>
    </source>
</evidence>
<keyword evidence="7" id="KW-0067">ATP-binding</keyword>
<organism evidence="11 12">
    <name type="scientific">Actinocatenispora sera</name>
    <dbReference type="NCBI Taxonomy" id="390989"/>
    <lineage>
        <taxon>Bacteria</taxon>
        <taxon>Bacillati</taxon>
        <taxon>Actinomycetota</taxon>
        <taxon>Actinomycetes</taxon>
        <taxon>Micromonosporales</taxon>
        <taxon>Micromonosporaceae</taxon>
        <taxon>Actinocatenispora</taxon>
    </lineage>
</organism>
<dbReference type="EC" id="2.7.13.3" evidence="2"/>
<evidence type="ECO:0000256" key="2">
    <source>
        <dbReference type="ARBA" id="ARBA00012438"/>
    </source>
</evidence>
<evidence type="ECO:0000313" key="12">
    <source>
        <dbReference type="Proteomes" id="UP000680750"/>
    </source>
</evidence>
<dbReference type="GO" id="GO:0016020">
    <property type="term" value="C:membrane"/>
    <property type="evidence" value="ECO:0007669"/>
    <property type="project" value="InterPro"/>
</dbReference>
<dbReference type="GO" id="GO:0005524">
    <property type="term" value="F:ATP binding"/>
    <property type="evidence" value="ECO:0007669"/>
    <property type="project" value="UniProtKB-KW"/>
</dbReference>
<dbReference type="Gene3D" id="3.30.565.10">
    <property type="entry name" value="Histidine kinase-like ATPase, C-terminal domain"/>
    <property type="match status" value="1"/>
</dbReference>
<keyword evidence="9" id="KW-1133">Transmembrane helix</keyword>
<dbReference type="CDD" id="cd16917">
    <property type="entry name" value="HATPase_UhpB-NarQ-NarX-like"/>
    <property type="match status" value="1"/>
</dbReference>
<dbReference type="SUPFAM" id="SSF55874">
    <property type="entry name" value="ATPase domain of HSP90 chaperone/DNA topoisomerase II/histidine kinase"/>
    <property type="match status" value="1"/>
</dbReference>
<keyword evidence="9" id="KW-0812">Transmembrane</keyword>
<keyword evidence="4" id="KW-0808">Transferase</keyword>
<evidence type="ECO:0000256" key="8">
    <source>
        <dbReference type="ARBA" id="ARBA00023012"/>
    </source>
</evidence>
<proteinExistence type="predicted"/>
<dbReference type="KEGG" id="aser:Asera_45840"/>
<dbReference type="InterPro" id="IPR036890">
    <property type="entry name" value="HATPase_C_sf"/>
</dbReference>
<dbReference type="GO" id="GO:0000155">
    <property type="term" value="F:phosphorelay sensor kinase activity"/>
    <property type="evidence" value="ECO:0007669"/>
    <property type="project" value="InterPro"/>
</dbReference>
<feature type="transmembrane region" description="Helical" evidence="9">
    <location>
        <begin position="86"/>
        <end position="109"/>
    </location>
</feature>
<keyword evidence="3" id="KW-0597">Phosphoprotein</keyword>
<evidence type="ECO:0000259" key="10">
    <source>
        <dbReference type="Pfam" id="PF07730"/>
    </source>
</evidence>
<name>A0A810L816_9ACTN</name>
<evidence type="ECO:0000256" key="5">
    <source>
        <dbReference type="ARBA" id="ARBA00022741"/>
    </source>
</evidence>
<dbReference type="GO" id="GO:0046983">
    <property type="term" value="F:protein dimerization activity"/>
    <property type="evidence" value="ECO:0007669"/>
    <property type="project" value="InterPro"/>
</dbReference>
<keyword evidence="8" id="KW-0902">Two-component regulatory system</keyword>
<dbReference type="InterPro" id="IPR050482">
    <property type="entry name" value="Sensor_HK_TwoCompSys"/>
</dbReference>
<gene>
    <name evidence="11" type="ORF">Asera_45840</name>
</gene>
<protein>
    <recommendedName>
        <fullName evidence="2">histidine kinase</fullName>
        <ecNumber evidence="2">2.7.13.3</ecNumber>
    </recommendedName>
</protein>
<accession>A0A810L816</accession>
<evidence type="ECO:0000313" key="11">
    <source>
        <dbReference type="EMBL" id="BCJ30476.1"/>
    </source>
</evidence>
<feature type="transmembrane region" description="Helical" evidence="9">
    <location>
        <begin position="31"/>
        <end position="50"/>
    </location>
</feature>
<dbReference type="Pfam" id="PF07730">
    <property type="entry name" value="HisKA_3"/>
    <property type="match status" value="1"/>
</dbReference>
<keyword evidence="5" id="KW-0547">Nucleotide-binding</keyword>
<dbReference type="Proteomes" id="UP000680750">
    <property type="component" value="Chromosome"/>
</dbReference>
<feature type="domain" description="Signal transduction histidine kinase subgroup 3 dimerisation and phosphoacceptor" evidence="10">
    <location>
        <begin position="197"/>
        <end position="263"/>
    </location>
</feature>
<evidence type="ECO:0000256" key="3">
    <source>
        <dbReference type="ARBA" id="ARBA00022553"/>
    </source>
</evidence>
<dbReference type="Gene3D" id="1.20.5.1930">
    <property type="match status" value="1"/>
</dbReference>
<sequence>MRAAGRYGHRVCNPTWPDELPPTQRHRMPTLVGAVILAAAMAVLTVVTVWSRFLADTDALRWLDVAVGVLAVAAAPVLLWRPVPAAVLLTALAVLSPAATPAASTAALLVAQRRPFPVAAAVGAGGIAAQAVQGAWRPPGGLTYGWWLVLIVAAYGALVGWGALARARRALIRSLRERARRAEAEQGRRVAEARAAERARIAGEMHDVLAHRLSLIATYAGALEYRPDASAEQRTHAAGVIRTGVHQALEELREVISVLRDDEHPDTPPQPTLADLARLVEESRAAGMRVRLADEVADAGALPAATGRTAYRVVQEALTNARKHAAGEPVQVTLTGAPGDRLVVEVTNPLPATPGTPVLPGTGTGLIGLTERVRLAGGELDHGAAAGWFRLHAWLAWPREPTGTGTAGRR</sequence>
<evidence type="ECO:0000256" key="1">
    <source>
        <dbReference type="ARBA" id="ARBA00000085"/>
    </source>
</evidence>
<keyword evidence="12" id="KW-1185">Reference proteome</keyword>
<evidence type="ECO:0000256" key="9">
    <source>
        <dbReference type="SAM" id="Phobius"/>
    </source>
</evidence>
<feature type="transmembrane region" description="Helical" evidence="9">
    <location>
        <begin position="62"/>
        <end position="80"/>
    </location>
</feature>
<dbReference type="AlphaFoldDB" id="A0A810L816"/>
<keyword evidence="9" id="KW-0472">Membrane</keyword>
<dbReference type="PANTHER" id="PTHR24421:SF10">
    <property type="entry name" value="NITRATE_NITRITE SENSOR PROTEIN NARQ"/>
    <property type="match status" value="1"/>
</dbReference>
<reference evidence="11" key="1">
    <citation type="submission" date="2020-08" db="EMBL/GenBank/DDBJ databases">
        <title>Whole genome shotgun sequence of Actinocatenispora sera NBRC 101916.</title>
        <authorList>
            <person name="Komaki H."/>
            <person name="Tamura T."/>
        </authorList>
    </citation>
    <scope>NUCLEOTIDE SEQUENCE</scope>
    <source>
        <strain evidence="11">NBRC 101916</strain>
    </source>
</reference>
<comment type="catalytic activity">
    <reaction evidence="1">
        <text>ATP + protein L-histidine = ADP + protein N-phospho-L-histidine.</text>
        <dbReference type="EC" id="2.7.13.3"/>
    </reaction>
</comment>
<evidence type="ECO:0000256" key="7">
    <source>
        <dbReference type="ARBA" id="ARBA00022840"/>
    </source>
</evidence>
<dbReference type="EMBL" id="AP023354">
    <property type="protein sequence ID" value="BCJ30476.1"/>
    <property type="molecule type" value="Genomic_DNA"/>
</dbReference>
<dbReference type="PANTHER" id="PTHR24421">
    <property type="entry name" value="NITRATE/NITRITE SENSOR PROTEIN NARX-RELATED"/>
    <property type="match status" value="1"/>
</dbReference>
<evidence type="ECO:0000256" key="4">
    <source>
        <dbReference type="ARBA" id="ARBA00022679"/>
    </source>
</evidence>
<dbReference type="InterPro" id="IPR011712">
    <property type="entry name" value="Sig_transdc_His_kin_sub3_dim/P"/>
</dbReference>